<dbReference type="EMBL" id="DP000011">
    <property type="protein sequence ID" value="ABA99764.1"/>
    <property type="molecule type" value="Genomic_DNA"/>
</dbReference>
<protein>
    <submittedName>
        <fullName evidence="1">Uncharacterized protein</fullName>
    </submittedName>
</protein>
<reference evidence="1" key="1">
    <citation type="journal article" date="2005" name="BMC Biol.">
        <title>The sequence of rice chromosomes 11 and 12, rich in disease resistance genes and recent gene duplications.</title>
        <authorList>
            <consortium name="The rice chromosomes 11 and 12 sequencing consortia"/>
        </authorList>
    </citation>
    <scope>NUCLEOTIDE SEQUENCE [LARGE SCALE GENOMIC DNA]</scope>
</reference>
<evidence type="ECO:0000313" key="1">
    <source>
        <dbReference type="EMBL" id="ABA99764.1"/>
    </source>
</evidence>
<proteinExistence type="predicted"/>
<dbReference type="AlphaFoldDB" id="Q2QMV1"/>
<reference evidence="1" key="2">
    <citation type="submission" date="2005-04" db="EMBL/GenBank/DDBJ databases">
        <authorList>
            <person name="Buell C.R."/>
            <person name="Wing R.A."/>
            <person name="McCombie W.A."/>
            <person name="Ouyang S."/>
        </authorList>
    </citation>
    <scope>NUCLEOTIDE SEQUENCE</scope>
</reference>
<name>Q2QMV1_ORYSJ</name>
<accession>Q2QMV1</accession>
<gene>
    <name evidence="1" type="ordered locus">LOC_Os12g39930</name>
</gene>
<organism evidence="1">
    <name type="scientific">Oryza sativa subsp. japonica</name>
    <name type="common">Rice</name>
    <dbReference type="NCBI Taxonomy" id="39947"/>
    <lineage>
        <taxon>Eukaryota</taxon>
        <taxon>Viridiplantae</taxon>
        <taxon>Streptophyta</taxon>
        <taxon>Embryophyta</taxon>
        <taxon>Tracheophyta</taxon>
        <taxon>Spermatophyta</taxon>
        <taxon>Magnoliopsida</taxon>
        <taxon>Liliopsida</taxon>
        <taxon>Poales</taxon>
        <taxon>Poaceae</taxon>
        <taxon>BOP clade</taxon>
        <taxon>Oryzoideae</taxon>
        <taxon>Oryzeae</taxon>
        <taxon>Oryzinae</taxon>
        <taxon>Oryza</taxon>
        <taxon>Oryza sativa</taxon>
    </lineage>
</organism>
<sequence>MEWNYTTLLYALFRDQEVDGIDCYYFCRSYDIIPCGNHWNITGLIFPKSPHRREGLAPRCRLFAT</sequence>
<reference evidence="1" key="3">
    <citation type="submission" date="2006-01" db="EMBL/GenBank/DDBJ databases">
        <authorList>
            <person name="Buell R."/>
        </authorList>
    </citation>
    <scope>NUCLEOTIDE SEQUENCE</scope>
</reference>